<keyword evidence="4" id="KW-1185">Reference proteome</keyword>
<organism evidence="3 4">
    <name type="scientific">Rhizobium metallidurans</name>
    <dbReference type="NCBI Taxonomy" id="1265931"/>
    <lineage>
        <taxon>Bacteria</taxon>
        <taxon>Pseudomonadati</taxon>
        <taxon>Pseudomonadota</taxon>
        <taxon>Alphaproteobacteria</taxon>
        <taxon>Hyphomicrobiales</taxon>
        <taxon>Rhizobiaceae</taxon>
        <taxon>Rhizobium/Agrobacterium group</taxon>
        <taxon>Rhizobium</taxon>
    </lineage>
</organism>
<reference evidence="3 4" key="1">
    <citation type="submission" date="2020-08" db="EMBL/GenBank/DDBJ databases">
        <title>Genomic Encyclopedia of Type Strains, Phase IV (KMG-IV): sequencing the most valuable type-strain genomes for metagenomic binning, comparative biology and taxonomic classification.</title>
        <authorList>
            <person name="Goeker M."/>
        </authorList>
    </citation>
    <scope>NUCLEOTIDE SEQUENCE [LARGE SCALE GENOMIC DNA]</scope>
    <source>
        <strain evidence="3 4">DSM 26575</strain>
    </source>
</reference>
<dbReference type="EMBL" id="JACIDW010000001">
    <property type="protein sequence ID" value="MBB3963105.1"/>
    <property type="molecule type" value="Genomic_DNA"/>
</dbReference>
<accession>A0A7W6CLA3</accession>
<evidence type="ECO:0000313" key="3">
    <source>
        <dbReference type="EMBL" id="MBB3963105.1"/>
    </source>
</evidence>
<sequence>MTDVDSWSAPRGDTVHHHATDEELNGMGEREYVEHIKAASRPSVSERFIIVAALLVLGAAGYVAHMNTSTASAVDLSPVGAISDSGPALD</sequence>
<keyword evidence="2" id="KW-0472">Membrane</keyword>
<dbReference type="Proteomes" id="UP000582090">
    <property type="component" value="Unassembled WGS sequence"/>
</dbReference>
<comment type="caution">
    <text evidence="3">The sequence shown here is derived from an EMBL/GenBank/DDBJ whole genome shotgun (WGS) entry which is preliminary data.</text>
</comment>
<keyword evidence="2" id="KW-0812">Transmembrane</keyword>
<feature type="region of interest" description="Disordered" evidence="1">
    <location>
        <begin position="1"/>
        <end position="26"/>
    </location>
</feature>
<evidence type="ECO:0000256" key="2">
    <source>
        <dbReference type="SAM" id="Phobius"/>
    </source>
</evidence>
<evidence type="ECO:0000256" key="1">
    <source>
        <dbReference type="SAM" id="MobiDB-lite"/>
    </source>
</evidence>
<protein>
    <recommendedName>
        <fullName evidence="5">Transmembrane protein</fullName>
    </recommendedName>
</protein>
<keyword evidence="2" id="KW-1133">Transmembrane helix</keyword>
<gene>
    <name evidence="3" type="ORF">GGQ67_000723</name>
</gene>
<feature type="transmembrane region" description="Helical" evidence="2">
    <location>
        <begin position="48"/>
        <end position="65"/>
    </location>
</feature>
<dbReference type="AlphaFoldDB" id="A0A7W6CLA3"/>
<name>A0A7W6CLA3_9HYPH</name>
<proteinExistence type="predicted"/>
<dbReference type="RefSeq" id="WP_183898782.1">
    <property type="nucleotide sequence ID" value="NZ_JACIDW010000001.1"/>
</dbReference>
<evidence type="ECO:0008006" key="5">
    <source>
        <dbReference type="Google" id="ProtNLM"/>
    </source>
</evidence>
<evidence type="ECO:0000313" key="4">
    <source>
        <dbReference type="Proteomes" id="UP000582090"/>
    </source>
</evidence>